<dbReference type="AlphaFoldDB" id="A0A0U5G1W8"/>
<dbReference type="Proteomes" id="UP000054771">
    <property type="component" value="Unassembled WGS sequence"/>
</dbReference>
<evidence type="ECO:0000313" key="2">
    <source>
        <dbReference type="Proteomes" id="UP000054771"/>
    </source>
</evidence>
<keyword evidence="2" id="KW-1185">Reference proteome</keyword>
<reference evidence="2" key="1">
    <citation type="journal article" date="2016" name="Genome Announc.">
        <title>Draft genome sequences of fungus Aspergillus calidoustus.</title>
        <authorList>
            <person name="Horn F."/>
            <person name="Linde J."/>
            <person name="Mattern D.J."/>
            <person name="Walther G."/>
            <person name="Guthke R."/>
            <person name="Scherlach K."/>
            <person name="Martin K."/>
            <person name="Brakhage A.A."/>
            <person name="Petzke L."/>
            <person name="Valiante V."/>
        </authorList>
    </citation>
    <scope>NUCLEOTIDE SEQUENCE [LARGE SCALE GENOMIC DNA]</scope>
    <source>
        <strain evidence="2">SF006504</strain>
    </source>
</reference>
<dbReference type="EMBL" id="CDMC01000005">
    <property type="protein sequence ID" value="CEL06002.1"/>
    <property type="molecule type" value="Genomic_DNA"/>
</dbReference>
<name>A0A0U5G1W8_ASPCI</name>
<dbReference type="PANTHER" id="PTHR36091:SF2">
    <property type="entry name" value="AMINOGLYCOSIDE PHOSPHOTRANSFERASE DOMAIN-CONTAINING PROTEIN"/>
    <property type="match status" value="1"/>
</dbReference>
<dbReference type="InterPro" id="IPR051035">
    <property type="entry name" value="Mito_inheritance_9"/>
</dbReference>
<dbReference type="OrthoDB" id="10003767at2759"/>
<dbReference type="GO" id="GO:0005739">
    <property type="term" value="C:mitochondrion"/>
    <property type="evidence" value="ECO:0007669"/>
    <property type="project" value="TreeGrafter"/>
</dbReference>
<dbReference type="PANTHER" id="PTHR36091">
    <property type="entry name" value="ALTERED INHERITANCE OF MITOCHONDRIA PROTEIN 9, MITOCHONDRIAL"/>
    <property type="match status" value="1"/>
</dbReference>
<sequence>MSKRDRLTLASSFVDIEKRLFEIPFGSIGGIYFKGDVPSHLQAALLQADADQDTAPETFCIGPTAGSMFCYGKRAGMDLYHVSHQVICTLVRSLTGTGKNPTEYLRSIAEREIEWTQRFGKSLELDFPHNAVFPGEKLPEDYLALLHKYLTLI</sequence>
<evidence type="ECO:0000313" key="1">
    <source>
        <dbReference type="EMBL" id="CEL06002.1"/>
    </source>
</evidence>
<accession>A0A0U5G1W8</accession>
<protein>
    <submittedName>
        <fullName evidence="1">Uncharacterized protein</fullName>
    </submittedName>
</protein>
<organism evidence="1 2">
    <name type="scientific">Aspergillus calidoustus</name>
    <dbReference type="NCBI Taxonomy" id="454130"/>
    <lineage>
        <taxon>Eukaryota</taxon>
        <taxon>Fungi</taxon>
        <taxon>Dikarya</taxon>
        <taxon>Ascomycota</taxon>
        <taxon>Pezizomycotina</taxon>
        <taxon>Eurotiomycetes</taxon>
        <taxon>Eurotiomycetidae</taxon>
        <taxon>Eurotiales</taxon>
        <taxon>Aspergillaceae</taxon>
        <taxon>Aspergillus</taxon>
        <taxon>Aspergillus subgen. Nidulantes</taxon>
    </lineage>
</organism>
<gene>
    <name evidence="1" type="ORF">ASPCAL07114</name>
</gene>
<proteinExistence type="predicted"/>